<reference evidence="3 4" key="1">
    <citation type="submission" date="2019-05" db="EMBL/GenBank/DDBJ databases">
        <title>Another draft genome of Portunus trituberculatus and its Hox gene families provides insights of decapod evolution.</title>
        <authorList>
            <person name="Jeong J.-H."/>
            <person name="Song I."/>
            <person name="Kim S."/>
            <person name="Choi T."/>
            <person name="Kim D."/>
            <person name="Ryu S."/>
            <person name="Kim W."/>
        </authorList>
    </citation>
    <scope>NUCLEOTIDE SEQUENCE [LARGE SCALE GENOMIC DNA]</scope>
    <source>
        <tissue evidence="3">Muscle</tissue>
    </source>
</reference>
<name>A0A5B7FB51_PORTR</name>
<feature type="region of interest" description="Disordered" evidence="1">
    <location>
        <begin position="1"/>
        <end position="45"/>
    </location>
</feature>
<accession>A0A5B7FB51</accession>
<comment type="caution">
    <text evidence="3">The sequence shown here is derived from an EMBL/GenBank/DDBJ whole genome shotgun (WGS) entry which is preliminary data.</text>
</comment>
<organism evidence="3 4">
    <name type="scientific">Portunus trituberculatus</name>
    <name type="common">Swimming crab</name>
    <name type="synonym">Neptunus trituberculatus</name>
    <dbReference type="NCBI Taxonomy" id="210409"/>
    <lineage>
        <taxon>Eukaryota</taxon>
        <taxon>Metazoa</taxon>
        <taxon>Ecdysozoa</taxon>
        <taxon>Arthropoda</taxon>
        <taxon>Crustacea</taxon>
        <taxon>Multicrustacea</taxon>
        <taxon>Malacostraca</taxon>
        <taxon>Eumalacostraca</taxon>
        <taxon>Eucarida</taxon>
        <taxon>Decapoda</taxon>
        <taxon>Pleocyemata</taxon>
        <taxon>Brachyura</taxon>
        <taxon>Eubrachyura</taxon>
        <taxon>Portunoidea</taxon>
        <taxon>Portunidae</taxon>
        <taxon>Portuninae</taxon>
        <taxon>Portunus</taxon>
    </lineage>
</organism>
<gene>
    <name evidence="3" type="ORF">E2C01_036353</name>
</gene>
<protein>
    <recommendedName>
        <fullName evidence="2">Transferrin-like domain-containing protein</fullName>
    </recommendedName>
</protein>
<keyword evidence="4" id="KW-1185">Reference proteome</keyword>
<evidence type="ECO:0000313" key="3">
    <source>
        <dbReference type="EMBL" id="MPC42725.1"/>
    </source>
</evidence>
<dbReference type="InterPro" id="IPR001156">
    <property type="entry name" value="Transferrin-like_dom"/>
</dbReference>
<dbReference type="EMBL" id="VSRR010005545">
    <property type="protein sequence ID" value="MPC42725.1"/>
    <property type="molecule type" value="Genomic_DNA"/>
</dbReference>
<feature type="domain" description="Transferrin-like" evidence="2">
    <location>
        <begin position="1"/>
        <end position="230"/>
    </location>
</feature>
<proteinExistence type="predicted"/>
<dbReference type="PROSITE" id="PS51408">
    <property type="entry name" value="TRANSFERRIN_LIKE_4"/>
    <property type="match status" value="1"/>
</dbReference>
<evidence type="ECO:0000259" key="2">
    <source>
        <dbReference type="PROSITE" id="PS51408"/>
    </source>
</evidence>
<evidence type="ECO:0000256" key="1">
    <source>
        <dbReference type="SAM" id="MobiDB-lite"/>
    </source>
</evidence>
<dbReference type="OrthoDB" id="5914301at2759"/>
<dbReference type="SUPFAM" id="SSF53850">
    <property type="entry name" value="Periplasmic binding protein-like II"/>
    <property type="match status" value="1"/>
</dbReference>
<dbReference type="Gene3D" id="3.40.190.10">
    <property type="entry name" value="Periplasmic binding protein-like II"/>
    <property type="match status" value="1"/>
</dbReference>
<dbReference type="Proteomes" id="UP000324222">
    <property type="component" value="Unassembled WGS sequence"/>
</dbReference>
<sequence length="261" mass="28336">MHLGGGSCNERQRGTDPNLTQNAPAPKHITALPRPSGGPANYSGQLKNSGTQKICPITEQQHPHLCRACLRQTCDEGDPYAGSGTLTCLLDHAADAAIVSDVDLRKLRVTNPDVERLFHYCRSNDGGSIQPLGDSTGLREEPCDWGKRPVPVFMSASSCNTTKCLRSIDVLAVQSHAVMETLRLPLKTQITQLNQPHTPSDIIEKAGYTIDDTSRQKVVKFCTRNEDEMAKCEDLAMVTQAFDAGKTSVNTSSSDDSITLI</sequence>
<dbReference type="AlphaFoldDB" id="A0A5B7FB51"/>
<evidence type="ECO:0000313" key="4">
    <source>
        <dbReference type="Proteomes" id="UP000324222"/>
    </source>
</evidence>